<dbReference type="Proteomes" id="UP000315082">
    <property type="component" value="Chromosome"/>
</dbReference>
<gene>
    <name evidence="10" type="primary">gltP</name>
    <name evidence="10" type="ORF">Poly24_22390</name>
</gene>
<dbReference type="OrthoDB" id="9768885at2"/>
<evidence type="ECO:0000256" key="6">
    <source>
        <dbReference type="ARBA" id="ARBA00022989"/>
    </source>
</evidence>
<dbReference type="PROSITE" id="PS00714">
    <property type="entry name" value="NA_DICARBOXYL_SYMP_2"/>
    <property type="match status" value="1"/>
</dbReference>
<dbReference type="GO" id="GO:0006835">
    <property type="term" value="P:dicarboxylic acid transport"/>
    <property type="evidence" value="ECO:0007669"/>
    <property type="project" value="UniProtKB-ARBA"/>
</dbReference>
<dbReference type="PANTHER" id="PTHR11958">
    <property type="entry name" value="SODIUM/DICARBOXYLATE SYMPORTER-RELATED"/>
    <property type="match status" value="1"/>
</dbReference>
<evidence type="ECO:0000313" key="11">
    <source>
        <dbReference type="Proteomes" id="UP000315082"/>
    </source>
</evidence>
<accession>A0A518JSK9</accession>
<dbReference type="FunFam" id="1.10.3860.10:FF:000001">
    <property type="entry name" value="C4-dicarboxylate transport protein"/>
    <property type="match status" value="1"/>
</dbReference>
<dbReference type="InterPro" id="IPR036458">
    <property type="entry name" value="Na:dicarbo_symporter_sf"/>
</dbReference>
<dbReference type="KEGG" id="rcf:Poly24_22390"/>
<dbReference type="Pfam" id="PF00375">
    <property type="entry name" value="SDF"/>
    <property type="match status" value="1"/>
</dbReference>
<feature type="transmembrane region" description="Helical" evidence="9">
    <location>
        <begin position="378"/>
        <end position="400"/>
    </location>
</feature>
<reference evidence="10 11" key="1">
    <citation type="submission" date="2019-02" db="EMBL/GenBank/DDBJ databases">
        <title>Deep-cultivation of Planctomycetes and their phenomic and genomic characterization uncovers novel biology.</title>
        <authorList>
            <person name="Wiegand S."/>
            <person name="Jogler M."/>
            <person name="Boedeker C."/>
            <person name="Pinto D."/>
            <person name="Vollmers J."/>
            <person name="Rivas-Marin E."/>
            <person name="Kohn T."/>
            <person name="Peeters S.H."/>
            <person name="Heuer A."/>
            <person name="Rast P."/>
            <person name="Oberbeckmann S."/>
            <person name="Bunk B."/>
            <person name="Jeske O."/>
            <person name="Meyerdierks A."/>
            <person name="Storesund J.E."/>
            <person name="Kallscheuer N."/>
            <person name="Luecker S."/>
            <person name="Lage O.M."/>
            <person name="Pohl T."/>
            <person name="Merkel B.J."/>
            <person name="Hornburger P."/>
            <person name="Mueller R.-W."/>
            <person name="Bruemmer F."/>
            <person name="Labrenz M."/>
            <person name="Spormann A.M."/>
            <person name="Op den Camp H."/>
            <person name="Overmann J."/>
            <person name="Amann R."/>
            <person name="Jetten M.S.M."/>
            <person name="Mascher T."/>
            <person name="Medema M.H."/>
            <person name="Devos D.P."/>
            <person name="Kaster A.-K."/>
            <person name="Ovreas L."/>
            <person name="Rohde M."/>
            <person name="Galperin M.Y."/>
            <person name="Jogler C."/>
        </authorList>
    </citation>
    <scope>NUCLEOTIDE SEQUENCE [LARGE SCALE GENOMIC DNA]</scope>
    <source>
        <strain evidence="10 11">Poly24</strain>
    </source>
</reference>
<keyword evidence="4 9" id="KW-0812">Transmembrane</keyword>
<feature type="transmembrane region" description="Helical" evidence="9">
    <location>
        <begin position="83"/>
        <end position="105"/>
    </location>
</feature>
<evidence type="ECO:0000256" key="2">
    <source>
        <dbReference type="ARBA" id="ARBA00022448"/>
    </source>
</evidence>
<evidence type="ECO:0000313" key="10">
    <source>
        <dbReference type="EMBL" id="QDV68529.1"/>
    </source>
</evidence>
<dbReference type="InterPro" id="IPR001991">
    <property type="entry name" value="Na-dicarboxylate_symporter"/>
</dbReference>
<evidence type="ECO:0000256" key="3">
    <source>
        <dbReference type="ARBA" id="ARBA00022475"/>
    </source>
</evidence>
<keyword evidence="5" id="KW-0769">Symport</keyword>
<sequence length="451" mass="48011">MSSPRLALHWQILLGMLAGLVFGLIASHFGWIQFTSHWIKPFGQIFVNMLKLIAIPLIITSLIKGVSDLQDISKFSRMGGRTILLYLFTTIVAVTLGLVVANVIAPGRSITEQTRNDLLGNNADGQAKSTQSLQIDKIKAEAAATKSQGPLQPLIDIVPDNIFSASSSNRNMLQVIFFVVFFGIGLILIPNESAKPVKDFFDGLNEVILKLVDLIMLAAPFGVFALLSSLIVEAPGADLLIALSVYGFCVLLGLGLMAFVFYPGLVVLFTGRSYASFFRGISPAQLLAFSTSSSAATLPVTMERVQEHLGVDEEVASFVLPVGATVNMDGTSLYQAVAAMFIAQAYNIDMTLGDQLTIVLTATLASIGSAAVPGAGMVMLVIVLGAIGVPEEGLALIFAIDRLLDMCRTTVNVTGDATVAMLIAKSVGMLHDPPVDHDPTASEVLTQEQPQ</sequence>
<evidence type="ECO:0000256" key="8">
    <source>
        <dbReference type="ARBA" id="ARBA00023180"/>
    </source>
</evidence>
<dbReference type="GO" id="GO:1902475">
    <property type="term" value="P:L-alpha-amino acid transmembrane transport"/>
    <property type="evidence" value="ECO:0007669"/>
    <property type="project" value="UniProtKB-ARBA"/>
</dbReference>
<feature type="transmembrane region" description="Helical" evidence="9">
    <location>
        <begin position="172"/>
        <end position="190"/>
    </location>
</feature>
<evidence type="ECO:0000256" key="7">
    <source>
        <dbReference type="ARBA" id="ARBA00023136"/>
    </source>
</evidence>
<keyword evidence="3" id="KW-1003">Cell membrane</keyword>
<comment type="subcellular location">
    <subcellularLocation>
        <location evidence="1">Cell membrane</location>
        <topology evidence="1">Multi-pass membrane protein</topology>
    </subcellularLocation>
</comment>
<evidence type="ECO:0000256" key="1">
    <source>
        <dbReference type="ARBA" id="ARBA00004651"/>
    </source>
</evidence>
<evidence type="ECO:0000256" key="9">
    <source>
        <dbReference type="SAM" id="Phobius"/>
    </source>
</evidence>
<dbReference type="AlphaFoldDB" id="A0A518JSK9"/>
<keyword evidence="8" id="KW-0325">Glycoprotein</keyword>
<keyword evidence="7 9" id="KW-0472">Membrane</keyword>
<dbReference type="RefSeq" id="WP_145094528.1">
    <property type="nucleotide sequence ID" value="NZ_CP036348.1"/>
</dbReference>
<dbReference type="PANTHER" id="PTHR11958:SF63">
    <property type="entry name" value="AMINO ACID TRANSPORTER"/>
    <property type="match status" value="1"/>
</dbReference>
<feature type="transmembrane region" description="Helical" evidence="9">
    <location>
        <begin position="12"/>
        <end position="33"/>
    </location>
</feature>
<feature type="transmembrane region" description="Helical" evidence="9">
    <location>
        <begin position="45"/>
        <end position="63"/>
    </location>
</feature>
<proteinExistence type="predicted"/>
<dbReference type="Gene3D" id="1.10.3860.10">
    <property type="entry name" value="Sodium:dicarboxylate symporter"/>
    <property type="match status" value="1"/>
</dbReference>
<dbReference type="EMBL" id="CP036348">
    <property type="protein sequence ID" value="QDV68529.1"/>
    <property type="molecule type" value="Genomic_DNA"/>
</dbReference>
<protein>
    <submittedName>
        <fullName evidence="10">Proton glutamate symport protein</fullName>
    </submittedName>
</protein>
<dbReference type="PRINTS" id="PR00173">
    <property type="entry name" value="EDTRNSPORT"/>
</dbReference>
<name>A0A518JSK9_9BACT</name>
<feature type="transmembrane region" description="Helical" evidence="9">
    <location>
        <begin position="244"/>
        <end position="269"/>
    </location>
</feature>
<dbReference type="InterPro" id="IPR050746">
    <property type="entry name" value="DAACS"/>
</dbReference>
<evidence type="ECO:0000256" key="5">
    <source>
        <dbReference type="ARBA" id="ARBA00022847"/>
    </source>
</evidence>
<keyword evidence="2" id="KW-0813">Transport</keyword>
<dbReference type="InterPro" id="IPR018107">
    <property type="entry name" value="Na-dicarboxylate_symporter_CS"/>
</dbReference>
<evidence type="ECO:0000256" key="4">
    <source>
        <dbReference type="ARBA" id="ARBA00022692"/>
    </source>
</evidence>
<dbReference type="GO" id="GO:0005886">
    <property type="term" value="C:plasma membrane"/>
    <property type="evidence" value="ECO:0007669"/>
    <property type="project" value="UniProtKB-SubCell"/>
</dbReference>
<organism evidence="10 11">
    <name type="scientific">Rosistilla carotiformis</name>
    <dbReference type="NCBI Taxonomy" id="2528017"/>
    <lineage>
        <taxon>Bacteria</taxon>
        <taxon>Pseudomonadati</taxon>
        <taxon>Planctomycetota</taxon>
        <taxon>Planctomycetia</taxon>
        <taxon>Pirellulales</taxon>
        <taxon>Pirellulaceae</taxon>
        <taxon>Rosistilla</taxon>
    </lineage>
</organism>
<feature type="transmembrane region" description="Helical" evidence="9">
    <location>
        <begin position="211"/>
        <end position="232"/>
    </location>
</feature>
<keyword evidence="6 9" id="KW-1133">Transmembrane helix</keyword>
<keyword evidence="11" id="KW-1185">Reference proteome</keyword>
<dbReference type="SUPFAM" id="SSF118215">
    <property type="entry name" value="Proton glutamate symport protein"/>
    <property type="match status" value="1"/>
</dbReference>
<dbReference type="GO" id="GO:0015293">
    <property type="term" value="F:symporter activity"/>
    <property type="evidence" value="ECO:0007669"/>
    <property type="project" value="UniProtKB-KW"/>
</dbReference>